<evidence type="ECO:0000313" key="2">
    <source>
        <dbReference type="Proteomes" id="UP000265560"/>
    </source>
</evidence>
<evidence type="ECO:0000313" key="1">
    <source>
        <dbReference type="EMBL" id="AYC33053.1"/>
    </source>
</evidence>
<gene>
    <name evidence="1" type="ORF">D3880_12070</name>
</gene>
<dbReference type="Pfam" id="PF13557">
    <property type="entry name" value="Phenol_MetA_deg"/>
    <property type="match status" value="1"/>
</dbReference>
<protein>
    <submittedName>
        <fullName evidence="1">Phenol degradation protein</fullName>
    </submittedName>
</protein>
<dbReference type="AlphaFoldDB" id="A0A385Z539"/>
<proteinExistence type="predicted"/>
<dbReference type="Proteomes" id="UP000265560">
    <property type="component" value="Chromosome"/>
</dbReference>
<dbReference type="RefSeq" id="WP_119893672.1">
    <property type="nucleotide sequence ID" value="NZ_CP032419.1"/>
</dbReference>
<keyword evidence="2" id="KW-1185">Reference proteome</keyword>
<dbReference type="OrthoDB" id="8639774at2"/>
<name>A0A385Z539_9PSED</name>
<accession>A0A385Z539</accession>
<dbReference type="InterPro" id="IPR025737">
    <property type="entry name" value="FApF"/>
</dbReference>
<dbReference type="EMBL" id="CP032419">
    <property type="protein sequence ID" value="AYC33053.1"/>
    <property type="molecule type" value="Genomic_DNA"/>
</dbReference>
<reference evidence="2" key="1">
    <citation type="submission" date="2018-09" db="EMBL/GenBank/DDBJ databases">
        <authorList>
            <person name="Zhu H."/>
        </authorList>
    </citation>
    <scope>NUCLEOTIDE SEQUENCE [LARGE SCALE GENOMIC DNA]</scope>
    <source>
        <strain evidence="2">K2W31S-8</strain>
    </source>
</reference>
<sequence length="335" mass="35989">MEQSLKHKLVIWPHAGRHAVAALYAGVALAVAVPSALADEGGVSFWLPGQFSALAAVQVQPGWSLPLFYYHTSADLGGSKQIPRGGRGRVAAGVDAEADLLFAGPTYTFGEPLLGGQAAVTALAAVGRMAVDVDATLTGPRGNTISTGVSDSLKGSSDLYAMATLKWEHKDVHNFMVYTMGNLPVGAYDPDRLVNLGLGHASMDVGGGYTYFDKVNEFSVVTGMTYNWENSDTDYQNGIDAHLDWSASRFISPQTHFGLVGYFYEQVTGDEGSGAVLGDFKSRVRGVGPQAGHFFAVGQELWYVSLKGYYEFDARNRAEGWNTWVSLIIPLGKYE</sequence>
<dbReference type="KEGG" id="pcav:D3880_12070"/>
<organism evidence="1 2">
    <name type="scientific">Pseudomonas cavernae</name>
    <dbReference type="NCBI Taxonomy" id="2320867"/>
    <lineage>
        <taxon>Bacteria</taxon>
        <taxon>Pseudomonadati</taxon>
        <taxon>Pseudomonadota</taxon>
        <taxon>Gammaproteobacteria</taxon>
        <taxon>Pseudomonadales</taxon>
        <taxon>Pseudomonadaceae</taxon>
        <taxon>Pseudomonas</taxon>
    </lineage>
</organism>